<dbReference type="PANTHER" id="PTHR43792:SF16">
    <property type="entry name" value="N-ACETYLTRANSFERASE DOMAIN-CONTAINING PROTEIN"/>
    <property type="match status" value="1"/>
</dbReference>
<dbReference type="InterPro" id="IPR000182">
    <property type="entry name" value="GNAT_dom"/>
</dbReference>
<accession>A0A4R7VZW6</accession>
<dbReference type="GO" id="GO:0016747">
    <property type="term" value="F:acyltransferase activity, transferring groups other than amino-acyl groups"/>
    <property type="evidence" value="ECO:0007669"/>
    <property type="project" value="InterPro"/>
</dbReference>
<feature type="domain" description="N-acetyltransferase" evidence="1">
    <location>
        <begin position="1"/>
        <end position="169"/>
    </location>
</feature>
<protein>
    <submittedName>
        <fullName evidence="2">RimJ/RimL family protein N-acetyltransferase</fullName>
    </submittedName>
</protein>
<reference evidence="2 3" key="1">
    <citation type="submission" date="2019-03" db="EMBL/GenBank/DDBJ databases">
        <title>Genomic Encyclopedia of Archaeal and Bacterial Type Strains, Phase II (KMG-II): from individual species to whole genera.</title>
        <authorList>
            <person name="Goeker M."/>
        </authorList>
    </citation>
    <scope>NUCLEOTIDE SEQUENCE [LARGE SCALE GENOMIC DNA]</scope>
    <source>
        <strain evidence="2 3">DSM 45499</strain>
    </source>
</reference>
<evidence type="ECO:0000259" key="1">
    <source>
        <dbReference type="PROSITE" id="PS51186"/>
    </source>
</evidence>
<dbReference type="InterPro" id="IPR016181">
    <property type="entry name" value="Acyl_CoA_acyltransferase"/>
</dbReference>
<comment type="caution">
    <text evidence="2">The sequence shown here is derived from an EMBL/GenBank/DDBJ whole genome shotgun (WGS) entry which is preliminary data.</text>
</comment>
<dbReference type="Gene3D" id="3.40.630.30">
    <property type="match status" value="1"/>
</dbReference>
<evidence type="ECO:0000313" key="2">
    <source>
        <dbReference type="EMBL" id="TDV55109.1"/>
    </source>
</evidence>
<evidence type="ECO:0000313" key="3">
    <source>
        <dbReference type="Proteomes" id="UP000294927"/>
    </source>
</evidence>
<proteinExistence type="predicted"/>
<dbReference type="SUPFAM" id="SSF55729">
    <property type="entry name" value="Acyl-CoA N-acyltransferases (Nat)"/>
    <property type="match status" value="1"/>
</dbReference>
<name>A0A4R7VZW6_9PSEU</name>
<dbReference type="InterPro" id="IPR051531">
    <property type="entry name" value="N-acetyltransferase"/>
</dbReference>
<dbReference type="AlphaFoldDB" id="A0A4R7VZW6"/>
<dbReference type="EMBL" id="SOCP01000003">
    <property type="protein sequence ID" value="TDV55109.1"/>
    <property type="molecule type" value="Genomic_DNA"/>
</dbReference>
<gene>
    <name evidence="2" type="ORF">CLV71_103350</name>
</gene>
<organism evidence="2 3">
    <name type="scientific">Actinophytocola oryzae</name>
    <dbReference type="NCBI Taxonomy" id="502181"/>
    <lineage>
        <taxon>Bacteria</taxon>
        <taxon>Bacillati</taxon>
        <taxon>Actinomycetota</taxon>
        <taxon>Actinomycetes</taxon>
        <taxon>Pseudonocardiales</taxon>
        <taxon>Pseudonocardiaceae</taxon>
    </lineage>
</organism>
<dbReference type="OrthoDB" id="3533156at2"/>
<dbReference type="PROSITE" id="PS51186">
    <property type="entry name" value="GNAT"/>
    <property type="match status" value="1"/>
</dbReference>
<keyword evidence="2" id="KW-0808">Transferase</keyword>
<keyword evidence="3" id="KW-1185">Reference proteome</keyword>
<dbReference type="Proteomes" id="UP000294927">
    <property type="component" value="Unassembled WGS sequence"/>
</dbReference>
<dbReference type="RefSeq" id="WP_133902213.1">
    <property type="nucleotide sequence ID" value="NZ_SOCP01000003.1"/>
</dbReference>
<dbReference type="PANTHER" id="PTHR43792">
    <property type="entry name" value="GNAT FAMILY, PUTATIVE (AFU_ORTHOLOGUE AFUA_3G00765)-RELATED-RELATED"/>
    <property type="match status" value="1"/>
</dbReference>
<dbReference type="Pfam" id="PF13302">
    <property type="entry name" value="Acetyltransf_3"/>
    <property type="match status" value="1"/>
</dbReference>
<sequence length="177" mass="19561">MLRRFTAADVGALAELHGDAAVMRHIDDPVSRETVERETLPAILREYAELPTGFGQFAAMAPEFVGWFSLKPATSVGLEPSDVELGYRLRPAVWGRGLATEGVRLLVRRAFTELALDRVVATTMAVNVASRRVLEKAGLRHVGTFFHDWPDPLPGAEHGDVVYAAVRAQWRQENATR</sequence>